<dbReference type="Proteomes" id="UP000681967">
    <property type="component" value="Unassembled WGS sequence"/>
</dbReference>
<dbReference type="EMBL" id="CAJOBJ010021656">
    <property type="protein sequence ID" value="CAF4218658.1"/>
    <property type="molecule type" value="Genomic_DNA"/>
</dbReference>
<name>A0A8S2SFT0_9BILA</name>
<dbReference type="Proteomes" id="UP000681720">
    <property type="component" value="Unassembled WGS sequence"/>
</dbReference>
<evidence type="ECO:0000313" key="2">
    <source>
        <dbReference type="EMBL" id="CAF4218658.1"/>
    </source>
</evidence>
<protein>
    <recommendedName>
        <fullName evidence="1">NWD2 C-terminal beta-propeller domain-containing protein</fullName>
    </recommendedName>
</protein>
<evidence type="ECO:0000313" key="3">
    <source>
        <dbReference type="EMBL" id="CAF5175796.1"/>
    </source>
</evidence>
<proteinExistence type="predicted"/>
<evidence type="ECO:0000259" key="1">
    <source>
        <dbReference type="Pfam" id="PF23586"/>
    </source>
</evidence>
<feature type="domain" description="NWD2 C-terminal beta-propeller" evidence="1">
    <location>
        <begin position="22"/>
        <end position="54"/>
    </location>
</feature>
<dbReference type="AlphaFoldDB" id="A0A8S2SFT0"/>
<feature type="non-terminal residue" evidence="2">
    <location>
        <position position="1"/>
    </location>
</feature>
<reference evidence="2" key="1">
    <citation type="submission" date="2021-02" db="EMBL/GenBank/DDBJ databases">
        <authorList>
            <person name="Nowell W R."/>
        </authorList>
    </citation>
    <scope>NUCLEOTIDE SEQUENCE</scope>
</reference>
<sequence>MFKSLNIQKGIKENEGIVHLILPKWSGQISYDGKYGLYAPTRGGLEIFEFRNGKV</sequence>
<organism evidence="2 4">
    <name type="scientific">Rotaria magnacalcarata</name>
    <dbReference type="NCBI Taxonomy" id="392030"/>
    <lineage>
        <taxon>Eukaryota</taxon>
        <taxon>Metazoa</taxon>
        <taxon>Spiralia</taxon>
        <taxon>Gnathifera</taxon>
        <taxon>Rotifera</taxon>
        <taxon>Eurotatoria</taxon>
        <taxon>Bdelloidea</taxon>
        <taxon>Philodinida</taxon>
        <taxon>Philodinidae</taxon>
        <taxon>Rotaria</taxon>
    </lineage>
</organism>
<dbReference type="InterPro" id="IPR056534">
    <property type="entry name" value="Beta-prop_NWD2_C"/>
</dbReference>
<evidence type="ECO:0000313" key="4">
    <source>
        <dbReference type="Proteomes" id="UP000681720"/>
    </source>
</evidence>
<gene>
    <name evidence="3" type="ORF">BYL167_LOCUS78167</name>
    <name evidence="2" type="ORF">GIL414_LOCUS22300</name>
</gene>
<comment type="caution">
    <text evidence="2">The sequence shown here is derived from an EMBL/GenBank/DDBJ whole genome shotgun (WGS) entry which is preliminary data.</text>
</comment>
<dbReference type="Pfam" id="PF23586">
    <property type="entry name" value="Beta-prop_NWD2_C"/>
    <property type="match status" value="1"/>
</dbReference>
<accession>A0A8S2SFT0</accession>
<dbReference type="EMBL" id="CAJOBH010286467">
    <property type="protein sequence ID" value="CAF5175796.1"/>
    <property type="molecule type" value="Genomic_DNA"/>
</dbReference>